<evidence type="ECO:0000256" key="1">
    <source>
        <dbReference type="ARBA" id="ARBA00003041"/>
    </source>
</evidence>
<gene>
    <name evidence="10" type="primary">fliH</name>
    <name evidence="10" type="ORF">GCM10007380_21880</name>
</gene>
<comment type="caution">
    <text evidence="10">The sequence shown here is derived from an EMBL/GenBank/DDBJ whole genome shotgun (WGS) entry which is preliminary data.</text>
</comment>
<dbReference type="InterPro" id="IPR018035">
    <property type="entry name" value="Flagellar_FliH/T3SS_HrpE"/>
</dbReference>
<sequence>MSNLIKRQQLQNESTPVKTIGIQRVFQHAEDLLEYENDNEQLLNIREELEEYQNKLELVKQEIEMQKRDAQLEIDQMKQLWFEEKNNLIQVAKEEGIALGKEEGRQIALYEYESLLNEAKEVVEASKVDYINRIEESEDAILKLGLAVSEHILLHEIDQNQEHLIPIVKKVLHEIREEKDIRLTIHPSQYDLLVTQRVELEKILLNESKLFIYPDETLSMGSCVIDSSFGRIDASVDVQLSEISRKLLELSQEEVDATN</sequence>
<reference evidence="11" key="1">
    <citation type="journal article" date="2019" name="Int. J. Syst. Evol. Microbiol.">
        <title>The Global Catalogue of Microorganisms (GCM) 10K type strain sequencing project: providing services to taxonomists for standard genome sequencing and annotation.</title>
        <authorList>
            <consortium name="The Broad Institute Genomics Platform"/>
            <consortium name="The Broad Institute Genome Sequencing Center for Infectious Disease"/>
            <person name="Wu L."/>
            <person name="Ma J."/>
        </authorList>
    </citation>
    <scope>NUCLEOTIDE SEQUENCE [LARGE SCALE GENOMIC DNA]</scope>
    <source>
        <strain evidence="11">CGMCC 1.14993</strain>
    </source>
</reference>
<evidence type="ECO:0000256" key="3">
    <source>
        <dbReference type="ARBA" id="ARBA00022448"/>
    </source>
</evidence>
<evidence type="ECO:0000256" key="2">
    <source>
        <dbReference type="ARBA" id="ARBA00006602"/>
    </source>
</evidence>
<evidence type="ECO:0000256" key="7">
    <source>
        <dbReference type="NCBIfam" id="TIGR03825"/>
    </source>
</evidence>
<evidence type="ECO:0000313" key="10">
    <source>
        <dbReference type="EMBL" id="GGI14226.1"/>
    </source>
</evidence>
<dbReference type="OrthoDB" id="19020at2"/>
<evidence type="ECO:0000256" key="5">
    <source>
        <dbReference type="ARBA" id="ARBA00022927"/>
    </source>
</evidence>
<keyword evidence="10" id="KW-0282">Flagellum</keyword>
<keyword evidence="4" id="KW-1005">Bacterial flagellum biogenesis</keyword>
<protein>
    <recommendedName>
        <fullName evidence="7">Flagellar assembly protein FliH</fullName>
    </recommendedName>
</protein>
<keyword evidence="6" id="KW-1006">Bacterial flagellum protein export</keyword>
<accession>A0A8J3F295</accession>
<dbReference type="InterPro" id="IPR051472">
    <property type="entry name" value="T3SS_Stator/FliH"/>
</dbReference>
<keyword evidence="11" id="KW-1185">Reference proteome</keyword>
<comment type="function">
    <text evidence="1">Needed for flagellar regrowth and assembly.</text>
</comment>
<keyword evidence="5" id="KW-0653">Protein transport</keyword>
<keyword evidence="3" id="KW-0813">Transport</keyword>
<dbReference type="EMBL" id="BMHB01000001">
    <property type="protein sequence ID" value="GGI14226.1"/>
    <property type="molecule type" value="Genomic_DNA"/>
</dbReference>
<dbReference type="GO" id="GO:0015031">
    <property type="term" value="P:protein transport"/>
    <property type="evidence" value="ECO:0007669"/>
    <property type="project" value="UniProtKB-KW"/>
</dbReference>
<name>A0A8J3F295_9BACI</name>
<evidence type="ECO:0000313" key="11">
    <source>
        <dbReference type="Proteomes" id="UP000626244"/>
    </source>
</evidence>
<dbReference type="PANTHER" id="PTHR34982:SF1">
    <property type="entry name" value="FLAGELLAR ASSEMBLY PROTEIN FLIH"/>
    <property type="match status" value="1"/>
</dbReference>
<keyword evidence="8" id="KW-0175">Coiled coil</keyword>
<dbReference type="PANTHER" id="PTHR34982">
    <property type="entry name" value="YOP PROTEINS TRANSLOCATION PROTEIN L"/>
    <property type="match status" value="1"/>
</dbReference>
<dbReference type="GO" id="GO:0005829">
    <property type="term" value="C:cytosol"/>
    <property type="evidence" value="ECO:0007669"/>
    <property type="project" value="TreeGrafter"/>
</dbReference>
<dbReference type="AlphaFoldDB" id="A0A8J3F295"/>
<organism evidence="10 11">
    <name type="scientific">Gottfriedia solisilvae</name>
    <dbReference type="NCBI Taxonomy" id="1516104"/>
    <lineage>
        <taxon>Bacteria</taxon>
        <taxon>Bacillati</taxon>
        <taxon>Bacillota</taxon>
        <taxon>Bacilli</taxon>
        <taxon>Bacillales</taxon>
        <taxon>Bacillaceae</taxon>
        <taxon>Gottfriedia</taxon>
    </lineage>
</organism>
<comment type="similarity">
    <text evidence="2">Belongs to the FliH family.</text>
</comment>
<dbReference type="Pfam" id="PF02108">
    <property type="entry name" value="FliH"/>
    <property type="match status" value="1"/>
</dbReference>
<dbReference type="RefSeq" id="WP_158093170.1">
    <property type="nucleotide sequence ID" value="NZ_BMHB01000001.1"/>
</dbReference>
<evidence type="ECO:0000259" key="9">
    <source>
        <dbReference type="Pfam" id="PF02108"/>
    </source>
</evidence>
<feature type="coiled-coil region" evidence="8">
    <location>
        <begin position="32"/>
        <end position="80"/>
    </location>
</feature>
<evidence type="ECO:0000256" key="4">
    <source>
        <dbReference type="ARBA" id="ARBA00022795"/>
    </source>
</evidence>
<evidence type="ECO:0000256" key="8">
    <source>
        <dbReference type="SAM" id="Coils"/>
    </source>
</evidence>
<evidence type="ECO:0000256" key="6">
    <source>
        <dbReference type="ARBA" id="ARBA00023225"/>
    </source>
</evidence>
<keyword evidence="10" id="KW-0969">Cilium</keyword>
<dbReference type="InterPro" id="IPR022524">
    <property type="entry name" value="FliH_Bacilli"/>
</dbReference>
<keyword evidence="10" id="KW-0966">Cell projection</keyword>
<proteinExistence type="inferred from homology"/>
<dbReference type="GO" id="GO:0044781">
    <property type="term" value="P:bacterial-type flagellum organization"/>
    <property type="evidence" value="ECO:0007669"/>
    <property type="project" value="UniProtKB-KW"/>
</dbReference>
<feature type="domain" description="Flagellar assembly protein FliH/Type III secretion system HrpE" evidence="9">
    <location>
        <begin position="135"/>
        <end position="242"/>
    </location>
</feature>
<dbReference type="NCBIfam" id="TIGR03825">
    <property type="entry name" value="FliH_bacil"/>
    <property type="match status" value="1"/>
</dbReference>
<dbReference type="Proteomes" id="UP000626244">
    <property type="component" value="Unassembled WGS sequence"/>
</dbReference>